<dbReference type="SUPFAM" id="SSF53335">
    <property type="entry name" value="S-adenosyl-L-methionine-dependent methyltransferases"/>
    <property type="match status" value="1"/>
</dbReference>
<keyword evidence="2" id="KW-1185">Reference proteome</keyword>
<organism evidence="1 2">
    <name type="scientific">Algoriphagus antarcticus</name>
    <dbReference type="NCBI Taxonomy" id="238540"/>
    <lineage>
        <taxon>Bacteria</taxon>
        <taxon>Pseudomonadati</taxon>
        <taxon>Bacteroidota</taxon>
        <taxon>Cytophagia</taxon>
        <taxon>Cytophagales</taxon>
        <taxon>Cyclobacteriaceae</taxon>
        <taxon>Algoriphagus</taxon>
    </lineage>
</organism>
<dbReference type="Gene3D" id="3.40.50.150">
    <property type="entry name" value="Vaccinia Virus protein VP39"/>
    <property type="match status" value="1"/>
</dbReference>
<sequence length="242" mass="28236">MILSKFINLNKKASLATYKLFSHLFGPANKCELDYYDYLKQFEFSTLTVLELGGTQRPIFNKSEVKQYIGLDIDKDFNWENHYHVYLNQSCTDPINIKADIIISKYLLEHVDDNKKTFQNIIDCLNNSGSSIHVFPLGFHPYSLITKLIGNKTQKSLIKLLRPEAEEISGYPVYYNLCNSFSLEKHLKTIEGVSFEVRYYYGASEYFFSFYPAYLFIEVFNRVFHMLKIKIFASNAVVIIKK</sequence>
<dbReference type="RefSeq" id="WP_086543978.1">
    <property type="nucleotide sequence ID" value="NZ_MSSW01000102.1"/>
</dbReference>
<evidence type="ECO:0000313" key="2">
    <source>
        <dbReference type="Proteomes" id="UP000256405"/>
    </source>
</evidence>
<dbReference type="InterPro" id="IPR029063">
    <property type="entry name" value="SAM-dependent_MTases_sf"/>
</dbReference>
<proteinExistence type="predicted"/>
<gene>
    <name evidence="1" type="ORF">C8N25_1449</name>
</gene>
<dbReference type="OrthoDB" id="8210690at2"/>
<name>A0A3E0D4R3_9BACT</name>
<evidence type="ECO:0000313" key="1">
    <source>
        <dbReference type="EMBL" id="REG77483.1"/>
    </source>
</evidence>
<protein>
    <recommendedName>
        <fullName evidence="3">Methyltransferase family protein</fullName>
    </recommendedName>
</protein>
<dbReference type="Proteomes" id="UP000256405">
    <property type="component" value="Unassembled WGS sequence"/>
</dbReference>
<reference evidence="1 2" key="1">
    <citation type="submission" date="2018-08" db="EMBL/GenBank/DDBJ databases">
        <title>Genomic Encyclopedia of Archaeal and Bacterial Type Strains, Phase II (KMG-II): from individual species to whole genera.</title>
        <authorList>
            <person name="Goeker M."/>
        </authorList>
    </citation>
    <scope>NUCLEOTIDE SEQUENCE [LARGE SCALE GENOMIC DNA]</scope>
    <source>
        <strain evidence="1 2">DSM 15986</strain>
    </source>
</reference>
<accession>A0A3E0D4R3</accession>
<dbReference type="AlphaFoldDB" id="A0A3E0D4R3"/>
<evidence type="ECO:0008006" key="3">
    <source>
        <dbReference type="Google" id="ProtNLM"/>
    </source>
</evidence>
<comment type="caution">
    <text evidence="1">The sequence shown here is derived from an EMBL/GenBank/DDBJ whole genome shotgun (WGS) entry which is preliminary data.</text>
</comment>
<dbReference type="EMBL" id="QUNF01000044">
    <property type="protein sequence ID" value="REG77483.1"/>
    <property type="molecule type" value="Genomic_DNA"/>
</dbReference>